<reference evidence="2" key="1">
    <citation type="submission" date="2017-04" db="EMBL/GenBank/DDBJ databases">
        <authorList>
            <person name="Abille Z."/>
            <person name="Afsharjavan R."/>
            <person name="Alms C.E."/>
            <person name="Anil A."/>
            <person name="Azuma E.A."/>
            <person name="Boateng D."/>
            <person name="Bowden K.V."/>
            <person name="Bui Q."/>
            <person name="Callaghan K.D."/>
            <person name="Canova P.N."/>
            <person name="Carter A.-G.V."/>
            <person name="Carty B."/>
            <person name="Choudhary A."/>
            <person name="Chugh K."/>
            <person name="Clark C.B."/>
            <person name="Clark J."/>
            <person name="Cortez R."/>
            <person name="Dalwadi R.M."/>
            <person name="Daou G."/>
            <person name="Das M."/>
            <person name="Dasari S."/>
            <person name="Davis E.H."/>
            <person name="Defreitas N."/>
            <person name="Demirji J."/>
            <person name="Endres C."/>
            <person name="Fakhar S."/>
            <person name="Feeley N."/>
            <person name="Flores D.C."/>
            <person name="Fowler A.R."/>
            <person name="George T."/>
            <person name="Greis H.L."/>
            <person name="Groleau D.L."/>
            <person name="Gulati J.K."/>
            <person name="Guzman W."/>
            <person name="Hallworth A.N."/>
            <person name="Hariri A."/>
            <person name="Haya V.N."/>
            <person name="Hoffman A.K."/>
            <person name="Horne B."/>
            <person name="Howard T."/>
            <person name="Iglesia A.J."/>
            <person name="Ijezie O.D."/>
            <person name="Incognito N.A."/>
            <person name="Inen J.A."/>
            <person name="Jaiswal A."/>
            <person name="Jezek R.A."/>
            <person name="Kawa A.C."/>
            <person name="Khan F."/>
            <person name="Khin A.C."/>
            <person name="Knapo J."/>
            <person name="Kong A.S."/>
            <person name="Le B.Q."/>
            <person name="Le Q.M."/>
            <person name="Le T.-H.M."/>
            <person name="Lee M."/>
            <person name="Lockwood J.L."/>
            <person name="Loto-Rojas G.S."/>
            <person name="Mantzavinos A."/>
            <person name="Martinez D.R."/>
            <person name="Meadows A.R."/>
            <person name="Mehr S."/>
            <person name="Mellon M.N."/>
            <person name="Memon S."/>
            <person name="Miller B."/>
            <person name="Min S."/>
            <person name="Mitchell L.M."/>
            <person name="Mohamed I.R."/>
            <person name="Mohammed F.O."/>
            <person name="More S."/>
            <person name="Muntaha S."/>
            <person name="Nadeem I."/>
            <person name="Ndjeumen-Njinguet A.S."/>
            <person name="Ng P."/>
            <person name="Ngu V.E."/>
            <person name="Nguyen B.N."/>
            <person name="OHern C.T."/>
            <person name="Oboh U.S."/>
            <person name="Pagano C.W."/>
            <person name="Panakal P.R."/>
            <person name="Park D.A."/>
            <person name="Parsana D."/>
            <person name="Patel P."/>
            <person name="Patel V.S."/>
            <person name="Patwardhan V.M."/>
            <person name="Pawar S.D."/>
            <person name="Payne V.R."/>
            <person name="Petricel I.M."/>
            <person name="Phillips C."/>
            <person name="Puglisi K.M."/>
            <person name="Ramaprasad G."/>
            <person name="Raza A.S."/>
            <person name="Rivera-Oven A.G."/>
            <person name="Robins E."/>
            <person name="Roeun D.C."/>
            <person name="Rostovtseva N."/>
            <person name="Sadat M."/>
            <person name="Seas A."/>
            <person name="So E.J."/>
            <person name="Sogbesan C."/>
            <person name="Strumsky L.A."/>
            <person name="Sun J.L."/>
            <person name="Sutherland H.J."/>
            <person name="Tchakounte I."/>
            <person name="Tewell J.R."/>
            <person name="Thapa D.J."/>
            <person name="Tkach Y."/>
            <person name="Tran C.D."/>
            <person name="Tran V."/>
            <person name="Vithayathil T."/>
            <person name="Vivekanandan A."/>
            <person name="Wang S.R."/>
            <person name="White E."/>
            <person name="Yang A.L."/>
            <person name="Ye D.T."/>
            <person name="Yirenkyi M."/>
            <person name="Zarb J.S."/>
            <person name="Zhang S."/>
            <person name="Zhou M.T."/>
            <person name="Cao A."/>
            <person name="Nguyen K.M."/>
            <person name="Patel K."/>
            <person name="Patel P."/>
            <person name="Pennington E."/>
            <person name="Sendze O."/>
            <person name="Zahangir S."/>
            <person name="Correa-Mendez M."/>
            <person name="Fabian M.F."/>
            <person name="Liu S."/>
            <person name="Jethmalani Y."/>
            <person name="Nunn R."/>
            <person name="Prakash A."/>
            <person name="Louise T."/>
            <person name="Russell D.A."/>
            <person name="Hatfull G.F."/>
            <person name="Erill I."/>
            <person name="Caruso S.M."/>
        </authorList>
    </citation>
    <scope>NUCLEOTIDE SEQUENCE [LARGE SCALE GENOMIC DNA]</scope>
</reference>
<accession>A0A1X9SG33</accession>
<evidence type="ECO:0000313" key="2">
    <source>
        <dbReference type="Proteomes" id="UP000222741"/>
    </source>
</evidence>
<evidence type="ECO:0000313" key="1">
    <source>
        <dbReference type="EMBL" id="ARQ95021.1"/>
    </source>
</evidence>
<gene>
    <name evidence="1" type="ORF">FLAPJACK_109</name>
</gene>
<name>A0A1X9SG33_9CAUD</name>
<protein>
    <submittedName>
        <fullName evidence="1">Uncharacterized protein</fullName>
    </submittedName>
</protein>
<dbReference type="EMBL" id="KY888882">
    <property type="protein sequence ID" value="ARQ95021.1"/>
    <property type="molecule type" value="Genomic_DNA"/>
</dbReference>
<proteinExistence type="predicted"/>
<organism evidence="1 2">
    <name type="scientific">Bacillus phage Flapjack</name>
    <dbReference type="NCBI Taxonomy" id="1983465"/>
    <lineage>
        <taxon>Viruses</taxon>
        <taxon>Duplodnaviria</taxon>
        <taxon>Heunggongvirae</taxon>
        <taxon>Uroviricota</taxon>
        <taxon>Caudoviricetes</taxon>
        <taxon>Herelleviridae</taxon>
        <taxon>Bastillevirinae</taxon>
        <taxon>Bequatrovirus</taxon>
        <taxon>Bequatrovirus spock</taxon>
    </lineage>
</organism>
<dbReference type="Proteomes" id="UP000222741">
    <property type="component" value="Segment"/>
</dbReference>
<sequence>MYAEDVVEKVQDLLVEAHASAKVSTYDEASINYFDGQIHAYEKILQFIKGETK</sequence>